<gene>
    <name evidence="1" type="ORF">M422DRAFT_265202</name>
</gene>
<dbReference type="HOGENOM" id="CLU_063515_0_0_1"/>
<dbReference type="AlphaFoldDB" id="A0A0C9UDT6"/>
<evidence type="ECO:0000313" key="1">
    <source>
        <dbReference type="EMBL" id="KIJ32864.1"/>
    </source>
</evidence>
<organism evidence="1 2">
    <name type="scientific">Sphaerobolus stellatus (strain SS14)</name>
    <dbReference type="NCBI Taxonomy" id="990650"/>
    <lineage>
        <taxon>Eukaryota</taxon>
        <taxon>Fungi</taxon>
        <taxon>Dikarya</taxon>
        <taxon>Basidiomycota</taxon>
        <taxon>Agaricomycotina</taxon>
        <taxon>Agaricomycetes</taxon>
        <taxon>Phallomycetidae</taxon>
        <taxon>Geastrales</taxon>
        <taxon>Sphaerobolaceae</taxon>
        <taxon>Sphaerobolus</taxon>
    </lineage>
</organism>
<accession>A0A0C9UDT6</accession>
<evidence type="ECO:0000313" key="2">
    <source>
        <dbReference type="Proteomes" id="UP000054279"/>
    </source>
</evidence>
<name>A0A0C9UDT6_SPHS4</name>
<keyword evidence="2" id="KW-1185">Reference proteome</keyword>
<proteinExistence type="predicted"/>
<sequence length="288" mass="32589">MQLIPLPYTISDGPSHRNLYIPRFTIIGHVIGRPSIKNHAVMFTATSISYVFGCFQSVTVITVIPPGVHWPKGPPIPKLHSPVHFIGVLERIEKVTITPVILVEEITLEIGNQKIRTLSTPAFDMLNGTMPKISPDLEYQYEPSSASLGAVRRCDQHESPTEDEIARFNLNLELSEYLKLFLINVDANIISLTSEQQLTTRESLSVGNSRLIDHNKEFSQFVRQPILQEGQVYLADIGIPSDYAYYGRMPKEMSSRKREGSKRSKKPVLAKRSLPVNTLDWWVIKKDH</sequence>
<dbReference type="Proteomes" id="UP000054279">
    <property type="component" value="Unassembled WGS sequence"/>
</dbReference>
<reference evidence="1 2" key="1">
    <citation type="submission" date="2014-06" db="EMBL/GenBank/DDBJ databases">
        <title>Evolutionary Origins and Diversification of the Mycorrhizal Mutualists.</title>
        <authorList>
            <consortium name="DOE Joint Genome Institute"/>
            <consortium name="Mycorrhizal Genomics Consortium"/>
            <person name="Kohler A."/>
            <person name="Kuo A."/>
            <person name="Nagy L.G."/>
            <person name="Floudas D."/>
            <person name="Copeland A."/>
            <person name="Barry K.W."/>
            <person name="Cichocki N."/>
            <person name="Veneault-Fourrey C."/>
            <person name="LaButti K."/>
            <person name="Lindquist E.A."/>
            <person name="Lipzen A."/>
            <person name="Lundell T."/>
            <person name="Morin E."/>
            <person name="Murat C."/>
            <person name="Riley R."/>
            <person name="Ohm R."/>
            <person name="Sun H."/>
            <person name="Tunlid A."/>
            <person name="Henrissat B."/>
            <person name="Grigoriev I.V."/>
            <person name="Hibbett D.S."/>
            <person name="Martin F."/>
        </authorList>
    </citation>
    <scope>NUCLEOTIDE SEQUENCE [LARGE SCALE GENOMIC DNA]</scope>
    <source>
        <strain evidence="1 2">SS14</strain>
    </source>
</reference>
<protein>
    <submittedName>
        <fullName evidence="1">Uncharacterized protein</fullName>
    </submittedName>
</protein>
<dbReference type="EMBL" id="KN837220">
    <property type="protein sequence ID" value="KIJ32864.1"/>
    <property type="molecule type" value="Genomic_DNA"/>
</dbReference>